<dbReference type="OrthoDB" id="2434299at2759"/>
<proteinExistence type="predicted"/>
<reference evidence="1" key="1">
    <citation type="submission" date="2021-06" db="EMBL/GenBank/DDBJ databases">
        <authorList>
            <person name="Kallberg Y."/>
            <person name="Tangrot J."/>
            <person name="Rosling A."/>
        </authorList>
    </citation>
    <scope>NUCLEOTIDE SEQUENCE</scope>
    <source>
        <strain evidence="1">FL130A</strain>
    </source>
</reference>
<name>A0A9N8Z636_9GLOM</name>
<dbReference type="Proteomes" id="UP000789508">
    <property type="component" value="Unassembled WGS sequence"/>
</dbReference>
<evidence type="ECO:0000313" key="1">
    <source>
        <dbReference type="EMBL" id="CAG8471492.1"/>
    </source>
</evidence>
<organism evidence="1 2">
    <name type="scientific">Ambispora leptoticha</name>
    <dbReference type="NCBI Taxonomy" id="144679"/>
    <lineage>
        <taxon>Eukaryota</taxon>
        <taxon>Fungi</taxon>
        <taxon>Fungi incertae sedis</taxon>
        <taxon>Mucoromycota</taxon>
        <taxon>Glomeromycotina</taxon>
        <taxon>Glomeromycetes</taxon>
        <taxon>Archaeosporales</taxon>
        <taxon>Ambisporaceae</taxon>
        <taxon>Ambispora</taxon>
    </lineage>
</organism>
<protein>
    <submittedName>
        <fullName evidence="1">1991_t:CDS:1</fullName>
    </submittedName>
</protein>
<dbReference type="AlphaFoldDB" id="A0A9N8Z636"/>
<keyword evidence="2" id="KW-1185">Reference proteome</keyword>
<comment type="caution">
    <text evidence="1">The sequence shown here is derived from an EMBL/GenBank/DDBJ whole genome shotgun (WGS) entry which is preliminary data.</text>
</comment>
<accession>A0A9N8Z636</accession>
<dbReference type="EMBL" id="CAJVPS010000267">
    <property type="protein sequence ID" value="CAG8471492.1"/>
    <property type="molecule type" value="Genomic_DNA"/>
</dbReference>
<evidence type="ECO:0000313" key="2">
    <source>
        <dbReference type="Proteomes" id="UP000789508"/>
    </source>
</evidence>
<sequence length="249" mass="28517">MTYLVSKIEVLLLEESLDSLCGASAVYLAIENNLLPSFEYVRGVIDRAIESGYISIRDLKVLKVLNIEKELYPDCSREEIDKNIDKLKYKLEAKMDTSLYGSLRQTLENVDILNLTWRDPEDEKILELMYVESSHIICTNLKKVDDGVKLWRETLDGMSFIDVSCRPVRNQFRIVGLQIAGTDLRLNVLVKDLGGIPRYFHLDHSEIPLTPYMSHTKSLVRLLLTLRNIIIVNKSLLVQALEQANTHLP</sequence>
<gene>
    <name evidence="1" type="ORF">ALEPTO_LOCUS2034</name>
</gene>